<feature type="signal peptide" evidence="1">
    <location>
        <begin position="1"/>
        <end position="24"/>
    </location>
</feature>
<evidence type="ECO:0008006" key="4">
    <source>
        <dbReference type="Google" id="ProtNLM"/>
    </source>
</evidence>
<comment type="caution">
    <text evidence="2">The sequence shown here is derived from an EMBL/GenBank/DDBJ whole genome shotgun (WGS) entry which is preliminary data.</text>
</comment>
<organism evidence="2 3">
    <name type="scientific">Thelohanellus kitauei</name>
    <name type="common">Myxosporean</name>
    <dbReference type="NCBI Taxonomy" id="669202"/>
    <lineage>
        <taxon>Eukaryota</taxon>
        <taxon>Metazoa</taxon>
        <taxon>Cnidaria</taxon>
        <taxon>Myxozoa</taxon>
        <taxon>Myxosporea</taxon>
        <taxon>Bivalvulida</taxon>
        <taxon>Platysporina</taxon>
        <taxon>Myxobolidae</taxon>
        <taxon>Thelohanellus</taxon>
    </lineage>
</organism>
<sequence>MGIWNIHIYTFLATFVNLLKILHGQAFICAKRIDDSLFYIRSVSVSGCDKERCKYGTLRQQTYHLSFIPYTNSLNPKAILRMRSPDLNERDQVVGEQNLCKTKILPCQIISGAHYDVSLSFDVPNDAASKNIWATLTIEGSDN</sequence>
<dbReference type="SUPFAM" id="SSF81296">
    <property type="entry name" value="E set domains"/>
    <property type="match status" value="1"/>
</dbReference>
<reference evidence="2 3" key="1">
    <citation type="journal article" date="2014" name="Genome Biol. Evol.">
        <title>The genome of the myxosporean Thelohanellus kitauei shows adaptations to nutrient acquisition within its fish host.</title>
        <authorList>
            <person name="Yang Y."/>
            <person name="Xiong J."/>
            <person name="Zhou Z."/>
            <person name="Huo F."/>
            <person name="Miao W."/>
            <person name="Ran C."/>
            <person name="Liu Y."/>
            <person name="Zhang J."/>
            <person name="Feng J."/>
            <person name="Wang M."/>
            <person name="Wang M."/>
            <person name="Wang L."/>
            <person name="Yao B."/>
        </authorList>
    </citation>
    <scope>NUCLEOTIDE SEQUENCE [LARGE SCALE GENOMIC DNA]</scope>
    <source>
        <strain evidence="2">Wuqing</strain>
    </source>
</reference>
<dbReference type="EMBL" id="JWZT01003604">
    <property type="protein sequence ID" value="KII66120.1"/>
    <property type="molecule type" value="Genomic_DNA"/>
</dbReference>
<evidence type="ECO:0000256" key="1">
    <source>
        <dbReference type="SAM" id="SignalP"/>
    </source>
</evidence>
<feature type="chain" id="PRO_5002152261" description="MD-2-related lipid-recognition domain-containing protein" evidence="1">
    <location>
        <begin position="25"/>
        <end position="143"/>
    </location>
</feature>
<accession>A0A0C2MP49</accession>
<protein>
    <recommendedName>
        <fullName evidence="4">MD-2-related lipid-recognition domain-containing protein</fullName>
    </recommendedName>
</protein>
<dbReference type="Gene3D" id="2.60.40.770">
    <property type="match status" value="1"/>
</dbReference>
<keyword evidence="3" id="KW-1185">Reference proteome</keyword>
<dbReference type="InterPro" id="IPR014756">
    <property type="entry name" value="Ig_E-set"/>
</dbReference>
<name>A0A0C2MP49_THEKT</name>
<keyword evidence="1" id="KW-0732">Signal</keyword>
<evidence type="ECO:0000313" key="3">
    <source>
        <dbReference type="Proteomes" id="UP000031668"/>
    </source>
</evidence>
<dbReference type="AlphaFoldDB" id="A0A0C2MP49"/>
<gene>
    <name evidence="2" type="ORF">RF11_11936</name>
</gene>
<proteinExistence type="predicted"/>
<evidence type="ECO:0000313" key="2">
    <source>
        <dbReference type="EMBL" id="KII66120.1"/>
    </source>
</evidence>
<dbReference type="Proteomes" id="UP000031668">
    <property type="component" value="Unassembled WGS sequence"/>
</dbReference>